<dbReference type="Gene3D" id="3.30.450.90">
    <property type="match status" value="1"/>
</dbReference>
<evidence type="ECO:0000259" key="4">
    <source>
        <dbReference type="PROSITE" id="PS00662"/>
    </source>
</evidence>
<dbReference type="AlphaFoldDB" id="A0AB39J7F8"/>
<dbReference type="InterPro" id="IPR001482">
    <property type="entry name" value="T2SS/T4SS_dom"/>
</dbReference>
<dbReference type="PROSITE" id="PS00662">
    <property type="entry name" value="T2SP_E"/>
    <property type="match status" value="1"/>
</dbReference>
<reference evidence="5" key="1">
    <citation type="submission" date="2024-06" db="EMBL/GenBank/DDBJ databases">
        <authorList>
            <person name="Atkinson C."/>
            <person name="McLean J."/>
            <person name="Gallagher L."/>
            <person name="Bor B."/>
            <person name="Mougous J."/>
        </authorList>
    </citation>
    <scope>NUCLEOTIDE SEQUENCE</scope>
    <source>
        <strain evidence="5">TM7-074</strain>
    </source>
</reference>
<dbReference type="InterPro" id="IPR007831">
    <property type="entry name" value="T2SS_GspE_N"/>
</dbReference>
<dbReference type="Gene3D" id="3.40.50.300">
    <property type="entry name" value="P-loop containing nucleotide triphosphate hydrolases"/>
    <property type="match status" value="1"/>
</dbReference>
<dbReference type="GO" id="GO:0016887">
    <property type="term" value="F:ATP hydrolysis activity"/>
    <property type="evidence" value="ECO:0007669"/>
    <property type="project" value="TreeGrafter"/>
</dbReference>
<dbReference type="Pfam" id="PF00437">
    <property type="entry name" value="T2SSE"/>
    <property type="match status" value="1"/>
</dbReference>
<dbReference type="Pfam" id="PF05157">
    <property type="entry name" value="MshEN"/>
    <property type="match status" value="1"/>
</dbReference>
<dbReference type="GO" id="GO:0005886">
    <property type="term" value="C:plasma membrane"/>
    <property type="evidence" value="ECO:0007669"/>
    <property type="project" value="TreeGrafter"/>
</dbReference>
<comment type="similarity">
    <text evidence="1">Belongs to the GSP E family.</text>
</comment>
<evidence type="ECO:0000256" key="2">
    <source>
        <dbReference type="ARBA" id="ARBA00022741"/>
    </source>
</evidence>
<dbReference type="InterPro" id="IPR027417">
    <property type="entry name" value="P-loop_NTPase"/>
</dbReference>
<dbReference type="GO" id="GO:0005524">
    <property type="term" value="F:ATP binding"/>
    <property type="evidence" value="ECO:0007669"/>
    <property type="project" value="UniProtKB-KW"/>
</dbReference>
<evidence type="ECO:0000313" key="5">
    <source>
        <dbReference type="EMBL" id="XDN89175.1"/>
    </source>
</evidence>
<dbReference type="SUPFAM" id="SSF160246">
    <property type="entry name" value="EspE N-terminal domain-like"/>
    <property type="match status" value="1"/>
</dbReference>
<proteinExistence type="inferred from homology"/>
<dbReference type="SUPFAM" id="SSF52540">
    <property type="entry name" value="P-loop containing nucleoside triphosphate hydrolases"/>
    <property type="match status" value="1"/>
</dbReference>
<gene>
    <name evidence="5" type="ORF">TM074_00460</name>
</gene>
<protein>
    <submittedName>
        <fullName evidence="5">GspE/PulE family protein</fullName>
    </submittedName>
</protein>
<dbReference type="PANTHER" id="PTHR30258:SF3">
    <property type="entry name" value="SLL1921 PROTEIN"/>
    <property type="match status" value="1"/>
</dbReference>
<accession>A0AB39J7F8</accession>
<name>A0AB39J7F8_9BACT</name>
<dbReference type="Gene3D" id="3.30.300.160">
    <property type="entry name" value="Type II secretion system, protein E, N-terminal domain"/>
    <property type="match status" value="1"/>
</dbReference>
<organism evidence="5">
    <name type="scientific">Candidatus Nanosynbacter sp. TM7-074</name>
    <dbReference type="NCBI Taxonomy" id="3158573"/>
    <lineage>
        <taxon>Bacteria</taxon>
        <taxon>Candidatus Saccharimonadota</taxon>
        <taxon>Candidatus Saccharimonadia</taxon>
        <taxon>Candidatus Nanosynbacterales</taxon>
        <taxon>Candidatus Nanosynbacteraceae</taxon>
        <taxon>Candidatus Nanosynbacter</taxon>
    </lineage>
</organism>
<evidence type="ECO:0000256" key="3">
    <source>
        <dbReference type="ARBA" id="ARBA00022840"/>
    </source>
</evidence>
<evidence type="ECO:0000256" key="1">
    <source>
        <dbReference type="ARBA" id="ARBA00006611"/>
    </source>
</evidence>
<dbReference type="CDD" id="cd01129">
    <property type="entry name" value="PulE-GspE-like"/>
    <property type="match status" value="1"/>
</dbReference>
<dbReference type="RefSeq" id="WP_369000451.1">
    <property type="nucleotide sequence ID" value="NZ_CP158487.1"/>
</dbReference>
<sequence length="586" mass="64101">MALLTDDIQDKLIELLINEGLIEKSVIDDALKRASENNKPLFSLLSEEGLLDNELLVHGVAQVSGVPYVNLSNSVISQDILSLLSSDVAERFMAVPLAEVQNRLAVAMIDANNVQAVDYLSNRIQRPIKVFMASEESVRHVLDQYKTDLSSVNVAAEASQEESLSEAGNIKTIVQDSPISRALSTILEYAVKSHASDVHIEPLEKALKIRCRVDGVLREIMQLPKSIEPALVSRIKILSNLKIDEHRIPQDGQFAVNVAGKEVDLRIAISPVVWGEQVVVRLLDKSGSSFNLEDMGYAGRALRTIRKGIKRPNGMILTSGPTGSGKSTSLYALIKEIKNDTVNIVTLEDPVEYKMDGVNQIQVNAEVGLTFASGLRSILRQDPDIVMVGEIRDNETANLAIQAALTGHLVFSTLHTNSAAGVLPRLLDMGIEPFLIASTVNTIIGQRLVRRVARRRDIYQSSPLETQAIREAVGGLLPQTKEQVAQFAQDLGYESLPLATQASFALARGKDTPQTPRGYSGRAGLYEVMDITEEIQNLIVKRATSAEIQRMAIQQGMITMRQDGYLKALNGITTIEEVNRVAADTA</sequence>
<dbReference type="PANTHER" id="PTHR30258">
    <property type="entry name" value="TYPE II SECRETION SYSTEM PROTEIN GSPE-RELATED"/>
    <property type="match status" value="1"/>
</dbReference>
<dbReference type="InterPro" id="IPR037257">
    <property type="entry name" value="T2SS_E_N_sf"/>
</dbReference>
<keyword evidence="3" id="KW-0067">ATP-binding</keyword>
<feature type="domain" description="Bacterial type II secretion system protein E" evidence="4">
    <location>
        <begin position="379"/>
        <end position="393"/>
    </location>
</feature>
<dbReference type="EMBL" id="CP158487">
    <property type="protein sequence ID" value="XDN89175.1"/>
    <property type="molecule type" value="Genomic_DNA"/>
</dbReference>
<keyword evidence="2" id="KW-0547">Nucleotide-binding</keyword>